<sequence length="346" mass="36519">MIFLCGAAVIAAPASAQDLAPSGIAKPVTSVKLTSPAQDAQQASRTFFGRIAARETVDLSFEVGGHLVELPVTEGKPVTRDELIARLELGPFERAVERAQVDLEQATRAVERAETLAQQSVGSQVQAEDARSARNTADIALREAQAALEDATLTAPFDGLVAQRMTPNFANVSPGQPIVRLHDMSEIRVEIDVPERLFQATDPAAVVWTGALPQVVDPIPLQIVEYDAQTSSVGQTFRVSLALPDLDFATLIPGATMSVTATVPVDTADGVLLPATAILPGADRKPQVMIYADGQVRAVPVEVVSDTGTDLRVIGLPEGAQVVAVGGHLLTDGQEVRPYLGLSVQE</sequence>
<feature type="signal peptide" evidence="2">
    <location>
        <begin position="1"/>
        <end position="16"/>
    </location>
</feature>
<keyword evidence="3" id="KW-0472">Membrane</keyword>
<dbReference type="GO" id="GO:1990281">
    <property type="term" value="C:efflux pump complex"/>
    <property type="evidence" value="ECO:0007669"/>
    <property type="project" value="TreeGrafter"/>
</dbReference>
<gene>
    <name evidence="3" type="ORF">PMES_03199</name>
</gene>
<feature type="chain" id="PRO_5038047849" evidence="2">
    <location>
        <begin position="17"/>
        <end position="346"/>
    </location>
</feature>
<name>A0A921NNT9_9RHOB</name>
<reference evidence="3" key="1">
    <citation type="submission" date="2013-03" db="EMBL/GenBank/DDBJ databases">
        <title>Genome Sequence of the Profundibacterium mesophilum strain KAUST100406-0324T from Red Sea, a novel genus in the family Rhodobacteraceae.</title>
        <authorList>
            <person name="Essack M."/>
            <person name="Alam I."/>
            <person name="Lafi F."/>
            <person name="Alawi W."/>
            <person name="Kamanu F."/>
            <person name="Al-Suwailem A."/>
            <person name="Lee O.O."/>
            <person name="Xu Y."/>
            <person name="Bajic V."/>
            <person name="Qian P.-Y."/>
            <person name="Archer J."/>
        </authorList>
    </citation>
    <scope>NUCLEOTIDE SEQUENCE</scope>
    <source>
        <strain evidence="3">KAUST100406-0324</strain>
    </source>
</reference>
<accession>A0A921NNT9</accession>
<dbReference type="Proteomes" id="UP000698242">
    <property type="component" value="Unassembled WGS sequence"/>
</dbReference>
<comment type="caution">
    <text evidence="3">The sequence shown here is derived from an EMBL/GenBank/DDBJ whole genome shotgun (WGS) entry which is preliminary data.</text>
</comment>
<dbReference type="OrthoDB" id="9813967at2"/>
<dbReference type="NCBIfam" id="TIGR01730">
    <property type="entry name" value="RND_mfp"/>
    <property type="match status" value="1"/>
</dbReference>
<dbReference type="PANTHER" id="PTHR30469">
    <property type="entry name" value="MULTIDRUG RESISTANCE PROTEIN MDTA"/>
    <property type="match status" value="1"/>
</dbReference>
<dbReference type="InterPro" id="IPR006143">
    <property type="entry name" value="RND_pump_MFP"/>
</dbReference>
<keyword evidence="3" id="KW-0812">Transmembrane</keyword>
<dbReference type="PANTHER" id="PTHR30469:SF20">
    <property type="entry name" value="EFFLUX RND TRANSPORTER PERIPLASMIC ADAPTOR SUBUNIT"/>
    <property type="match status" value="1"/>
</dbReference>
<proteinExistence type="inferred from homology"/>
<evidence type="ECO:0000313" key="3">
    <source>
        <dbReference type="EMBL" id="KAF0674497.1"/>
    </source>
</evidence>
<keyword evidence="4" id="KW-1185">Reference proteome</keyword>
<evidence type="ECO:0000256" key="2">
    <source>
        <dbReference type="SAM" id="SignalP"/>
    </source>
</evidence>
<keyword evidence="2" id="KW-0732">Signal</keyword>
<comment type="similarity">
    <text evidence="1">Belongs to the membrane fusion protein (MFP) (TC 8.A.1) family.</text>
</comment>
<dbReference type="GO" id="GO:0015562">
    <property type="term" value="F:efflux transmembrane transporter activity"/>
    <property type="evidence" value="ECO:0007669"/>
    <property type="project" value="TreeGrafter"/>
</dbReference>
<protein>
    <submittedName>
        <fullName evidence="3">Transportefflux transmembrane protein</fullName>
    </submittedName>
</protein>
<dbReference type="Gene3D" id="2.40.420.20">
    <property type="match status" value="1"/>
</dbReference>
<evidence type="ECO:0000256" key="1">
    <source>
        <dbReference type="ARBA" id="ARBA00009477"/>
    </source>
</evidence>
<evidence type="ECO:0000313" key="4">
    <source>
        <dbReference type="Proteomes" id="UP000698242"/>
    </source>
</evidence>
<organism evidence="3 4">
    <name type="scientific">Profundibacterium mesophilum KAUST100406-0324</name>
    <dbReference type="NCBI Taxonomy" id="1037889"/>
    <lineage>
        <taxon>Bacteria</taxon>
        <taxon>Pseudomonadati</taxon>
        <taxon>Pseudomonadota</taxon>
        <taxon>Alphaproteobacteria</taxon>
        <taxon>Rhodobacterales</taxon>
        <taxon>Roseobacteraceae</taxon>
        <taxon>Profundibacterium</taxon>
    </lineage>
</organism>
<dbReference type="AlphaFoldDB" id="A0A921NNT9"/>
<dbReference type="Gene3D" id="2.40.50.100">
    <property type="match status" value="2"/>
</dbReference>
<dbReference type="EMBL" id="APKE01000043">
    <property type="protein sequence ID" value="KAF0674497.1"/>
    <property type="molecule type" value="Genomic_DNA"/>
</dbReference>
<dbReference type="SUPFAM" id="SSF111369">
    <property type="entry name" value="HlyD-like secretion proteins"/>
    <property type="match status" value="1"/>
</dbReference>